<dbReference type="KEGG" id="hqi:H9L05_10120"/>
<gene>
    <name evidence="2" type="ORF">H9L05_10120</name>
</gene>
<keyword evidence="1" id="KW-0812">Transmembrane</keyword>
<sequence length="397" mass="44438">MLITQQSQTQQEYGTAKGWRLFMYILAPPLIILFLSLPFWIGWNEKQIGFSIGFSALMIAMAGLFIYGLLETIKARHIITADKLIYAGVFRRKELPLANIKGYRIDQHYIRVFPKSTSDPKIQIGYTSENYAGLQEWFADHYPDLDIVEQEQEAAQALEDHDLGRTPAERQETLEKAQRTAKWLNIAGGIVAVWLLFRPQPYQWAMAAGLVVPLLAIVASWIHQGAIRVDGKENSVYPGLTTAITGPVLILLARVLLDFEILEYGPLWPQAGGVALIVALILLVGSRTFLAQNESRISLLFAILFISVSYGFAGTLAYNCAFDDGQATKYEAQVLSKHVSSGKTTTYYLEVAPWGPRTTNEDVTVTKDYYKQTEVGDTVSIYAMPGQLKVPWFTVDE</sequence>
<feature type="transmembrane region" description="Helical" evidence="1">
    <location>
        <begin position="48"/>
        <end position="70"/>
    </location>
</feature>
<feature type="transmembrane region" description="Helical" evidence="1">
    <location>
        <begin position="180"/>
        <end position="197"/>
    </location>
</feature>
<dbReference type="AlphaFoldDB" id="A0A7H0GZY1"/>
<accession>A0A7H0GZY1</accession>
<evidence type="ECO:0000256" key="1">
    <source>
        <dbReference type="SAM" id="Phobius"/>
    </source>
</evidence>
<reference evidence="2 3" key="1">
    <citation type="submission" date="2020-08" db="EMBL/GenBank/DDBJ databases">
        <title>Genome sequence of Hymenobacter qilianensis JCM 19763T.</title>
        <authorList>
            <person name="Hyun D.-W."/>
            <person name="Bae J.-W."/>
        </authorList>
    </citation>
    <scope>NUCLEOTIDE SEQUENCE [LARGE SCALE GENOMIC DNA]</scope>
    <source>
        <strain evidence="2 3">JCM 19763</strain>
    </source>
</reference>
<evidence type="ECO:0000313" key="2">
    <source>
        <dbReference type="EMBL" id="QNP53847.1"/>
    </source>
</evidence>
<protein>
    <recommendedName>
        <fullName evidence="4">DUF3592 domain-containing protein</fullName>
    </recommendedName>
</protein>
<proteinExistence type="predicted"/>
<feature type="transmembrane region" description="Helical" evidence="1">
    <location>
        <begin position="297"/>
        <end position="318"/>
    </location>
</feature>
<keyword evidence="1" id="KW-1133">Transmembrane helix</keyword>
<feature type="transmembrane region" description="Helical" evidence="1">
    <location>
        <begin position="267"/>
        <end position="285"/>
    </location>
</feature>
<evidence type="ECO:0008006" key="4">
    <source>
        <dbReference type="Google" id="ProtNLM"/>
    </source>
</evidence>
<keyword evidence="1" id="KW-0472">Membrane</keyword>
<name>A0A7H0GZY1_9BACT</name>
<feature type="transmembrane region" description="Helical" evidence="1">
    <location>
        <begin position="235"/>
        <end position="255"/>
    </location>
</feature>
<feature type="transmembrane region" description="Helical" evidence="1">
    <location>
        <begin position="21"/>
        <end position="42"/>
    </location>
</feature>
<dbReference type="EMBL" id="CP060784">
    <property type="protein sequence ID" value="QNP53847.1"/>
    <property type="molecule type" value="Genomic_DNA"/>
</dbReference>
<dbReference type="RefSeq" id="WP_187734048.1">
    <property type="nucleotide sequence ID" value="NZ_BMFN01000001.1"/>
</dbReference>
<keyword evidence="3" id="KW-1185">Reference proteome</keyword>
<dbReference type="Proteomes" id="UP000516093">
    <property type="component" value="Chromosome"/>
</dbReference>
<organism evidence="2 3">
    <name type="scientific">Hymenobacter qilianensis</name>
    <dbReference type="NCBI Taxonomy" id="1385715"/>
    <lineage>
        <taxon>Bacteria</taxon>
        <taxon>Pseudomonadati</taxon>
        <taxon>Bacteroidota</taxon>
        <taxon>Cytophagia</taxon>
        <taxon>Cytophagales</taxon>
        <taxon>Hymenobacteraceae</taxon>
        <taxon>Hymenobacter</taxon>
    </lineage>
</organism>
<evidence type="ECO:0000313" key="3">
    <source>
        <dbReference type="Proteomes" id="UP000516093"/>
    </source>
</evidence>
<feature type="transmembrane region" description="Helical" evidence="1">
    <location>
        <begin position="203"/>
        <end position="223"/>
    </location>
</feature>